<dbReference type="EMBL" id="CAMXCT020000212">
    <property type="protein sequence ID" value="CAL1128941.1"/>
    <property type="molecule type" value="Genomic_DNA"/>
</dbReference>
<dbReference type="AlphaFoldDB" id="A0A9P1BPE7"/>
<comment type="caution">
    <text evidence="1">The sequence shown here is derived from an EMBL/GenBank/DDBJ whole genome shotgun (WGS) entry which is preliminary data.</text>
</comment>
<keyword evidence="3" id="KW-1185">Reference proteome</keyword>
<dbReference type="EMBL" id="CAMXCT030000212">
    <property type="protein sequence ID" value="CAL4762878.1"/>
    <property type="molecule type" value="Genomic_DNA"/>
</dbReference>
<reference evidence="2" key="2">
    <citation type="submission" date="2024-04" db="EMBL/GenBank/DDBJ databases">
        <authorList>
            <person name="Chen Y."/>
            <person name="Shah S."/>
            <person name="Dougan E. K."/>
            <person name="Thang M."/>
            <person name="Chan C."/>
        </authorList>
    </citation>
    <scope>NUCLEOTIDE SEQUENCE [LARGE SCALE GENOMIC DNA]</scope>
</reference>
<accession>A0A9P1BPE7</accession>
<dbReference type="EMBL" id="CAMXCT010000212">
    <property type="protein sequence ID" value="CAI3975566.1"/>
    <property type="molecule type" value="Genomic_DNA"/>
</dbReference>
<dbReference type="Proteomes" id="UP001152797">
    <property type="component" value="Unassembled WGS sequence"/>
</dbReference>
<name>A0A9P1BPE7_9DINO</name>
<proteinExistence type="predicted"/>
<evidence type="ECO:0000313" key="1">
    <source>
        <dbReference type="EMBL" id="CAI3975566.1"/>
    </source>
</evidence>
<sequence>MRRKQKNMGSKGRWVSASHWLHHRRQAVQSAVSGEKIGERVSSRKVAISRMAKRMWGEKHENEKRFNLKKETERRIGAFRQGLIFKGKKRLARQAVAADEAEKKKRKLYFKSLQLRDEAVEGPRGALPTFENMVVLNPVGDKLRDVVKKRGSKLVTSMSKVTAVLQKDALKPNMTASFFAFLKGVYVASHKYFQTKGKRGLLIPYKLSKELLVGSPTPSSWRISKR</sequence>
<gene>
    <name evidence="1" type="ORF">C1SCF055_LOCUS3868</name>
</gene>
<evidence type="ECO:0000313" key="2">
    <source>
        <dbReference type="EMBL" id="CAL1128941.1"/>
    </source>
</evidence>
<reference evidence="1" key="1">
    <citation type="submission" date="2022-10" db="EMBL/GenBank/DDBJ databases">
        <authorList>
            <person name="Chen Y."/>
            <person name="Dougan E. K."/>
            <person name="Chan C."/>
            <person name="Rhodes N."/>
            <person name="Thang M."/>
        </authorList>
    </citation>
    <scope>NUCLEOTIDE SEQUENCE</scope>
</reference>
<organism evidence="1">
    <name type="scientific">Cladocopium goreaui</name>
    <dbReference type="NCBI Taxonomy" id="2562237"/>
    <lineage>
        <taxon>Eukaryota</taxon>
        <taxon>Sar</taxon>
        <taxon>Alveolata</taxon>
        <taxon>Dinophyceae</taxon>
        <taxon>Suessiales</taxon>
        <taxon>Symbiodiniaceae</taxon>
        <taxon>Cladocopium</taxon>
    </lineage>
</organism>
<evidence type="ECO:0000313" key="3">
    <source>
        <dbReference type="Proteomes" id="UP001152797"/>
    </source>
</evidence>
<protein>
    <submittedName>
        <fullName evidence="1">Uncharacterized protein</fullName>
    </submittedName>
</protein>